<evidence type="ECO:0000313" key="2">
    <source>
        <dbReference type="Proteomes" id="UP000193577"/>
    </source>
</evidence>
<accession>A0AA91PAV1</accession>
<proteinExistence type="predicted"/>
<gene>
    <name evidence="1" type="ORF">B8W67_19735</name>
</gene>
<organism evidence="1 2">
    <name type="scientific">Mycolicibacillus koreensis</name>
    <dbReference type="NCBI Taxonomy" id="1069220"/>
    <lineage>
        <taxon>Bacteria</taxon>
        <taxon>Bacillati</taxon>
        <taxon>Actinomycetota</taxon>
        <taxon>Actinomycetes</taxon>
        <taxon>Mycobacteriales</taxon>
        <taxon>Mycobacteriaceae</taxon>
        <taxon>Mycolicibacillus</taxon>
    </lineage>
</organism>
<comment type="caution">
    <text evidence="1">The sequence shown here is derived from an EMBL/GenBank/DDBJ whole genome shotgun (WGS) entry which is preliminary data.</text>
</comment>
<keyword evidence="2" id="KW-1185">Reference proteome</keyword>
<reference evidence="1 2" key="1">
    <citation type="submission" date="2017-04" db="EMBL/GenBank/DDBJ databases">
        <title>The new phylogeny of genus Mycobacterium.</title>
        <authorList>
            <person name="Tortoli E."/>
            <person name="Trovato A."/>
            <person name="Cirillo D.M."/>
        </authorList>
    </citation>
    <scope>NUCLEOTIDE SEQUENCE [LARGE SCALE GENOMIC DNA]</scope>
    <source>
        <strain evidence="1 2">KCTC 19819</strain>
    </source>
</reference>
<dbReference type="AlphaFoldDB" id="A0AA91PAV1"/>
<evidence type="ECO:0000313" key="1">
    <source>
        <dbReference type="EMBL" id="OSC23888.1"/>
    </source>
</evidence>
<name>A0AA91PAV1_9MYCO</name>
<dbReference type="RefSeq" id="WP_085305870.1">
    <property type="nucleotide sequence ID" value="NZ_AP022594.1"/>
</dbReference>
<dbReference type="EMBL" id="NCXO01000085">
    <property type="protein sequence ID" value="OSC23888.1"/>
    <property type="molecule type" value="Genomic_DNA"/>
</dbReference>
<sequence>MMVDTTYDINAARQRLAIQDPVTSVVLENIYHATRAEVERRIFDVFPGDTTEAPQDDEVFRWQVFVASEWTWFVIADTTLAEIKSALGITDPWTWQAVGWVVKTHVIAAMTLLRDQAASPGWCESQEVRDASSPQVEALLSDFKCRLLGVLSRLQLPNRRKETP</sequence>
<dbReference type="Proteomes" id="UP000193577">
    <property type="component" value="Unassembled WGS sequence"/>
</dbReference>
<protein>
    <submittedName>
        <fullName evidence="1">Uncharacterized protein</fullName>
    </submittedName>
</protein>